<reference evidence="4" key="2">
    <citation type="submission" date="2020-05" db="UniProtKB">
        <authorList>
            <consortium name="EnsemblMetazoa"/>
        </authorList>
    </citation>
    <scope>IDENTIFICATION</scope>
    <source>
        <strain evidence="4">A-37</strain>
    </source>
</reference>
<evidence type="ECO:0000313" key="5">
    <source>
        <dbReference type="Proteomes" id="UP000075883"/>
    </source>
</evidence>
<evidence type="ECO:0000256" key="3">
    <source>
        <dbReference type="SAM" id="MobiDB-lite"/>
    </source>
</evidence>
<feature type="region of interest" description="Disordered" evidence="3">
    <location>
        <begin position="1"/>
        <end position="20"/>
    </location>
</feature>
<dbReference type="VEuPathDB" id="VectorBase:ACUA009786"/>
<dbReference type="PANTHER" id="PTHR21021">
    <property type="entry name" value="GAF/PUTATIVE CYTOSKELETAL PROTEIN"/>
    <property type="match status" value="1"/>
</dbReference>
<dbReference type="Proteomes" id="UP000075883">
    <property type="component" value="Unassembled WGS sequence"/>
</dbReference>
<dbReference type="EMBL" id="AXCM01008428">
    <property type="status" value="NOT_ANNOTATED_CDS"/>
    <property type="molecule type" value="Genomic_DNA"/>
</dbReference>
<dbReference type="EnsemblMetazoa" id="ACUA009786-RA">
    <property type="protein sequence ID" value="ACUA009786-PA"/>
    <property type="gene ID" value="ACUA009786"/>
</dbReference>
<protein>
    <recommendedName>
        <fullName evidence="2">TIP41-like protein</fullName>
    </recommendedName>
</protein>
<dbReference type="InterPro" id="IPR007303">
    <property type="entry name" value="TIP41-like"/>
</dbReference>
<accession>A0A182M589</accession>
<name>A0A182M589_9DIPT</name>
<comment type="similarity">
    <text evidence="1">Belongs to the TIP41 family.</text>
</comment>
<organism evidence="4 5">
    <name type="scientific">Anopheles culicifacies</name>
    <dbReference type="NCBI Taxonomy" id="139723"/>
    <lineage>
        <taxon>Eukaryota</taxon>
        <taxon>Metazoa</taxon>
        <taxon>Ecdysozoa</taxon>
        <taxon>Arthropoda</taxon>
        <taxon>Hexapoda</taxon>
        <taxon>Insecta</taxon>
        <taxon>Pterygota</taxon>
        <taxon>Neoptera</taxon>
        <taxon>Endopterygota</taxon>
        <taxon>Diptera</taxon>
        <taxon>Nematocera</taxon>
        <taxon>Culicoidea</taxon>
        <taxon>Culicidae</taxon>
        <taxon>Anophelinae</taxon>
        <taxon>Anopheles</taxon>
        <taxon>culicifacies species complex</taxon>
    </lineage>
</organism>
<dbReference type="PANTHER" id="PTHR21021:SF16">
    <property type="entry name" value="TIP41-LIKE PROTEIN"/>
    <property type="match status" value="1"/>
</dbReference>
<dbReference type="GO" id="GO:0005829">
    <property type="term" value="C:cytosol"/>
    <property type="evidence" value="ECO:0007669"/>
    <property type="project" value="TreeGrafter"/>
</dbReference>
<dbReference type="AlphaFoldDB" id="A0A182M589"/>
<proteinExistence type="inferred from homology"/>
<evidence type="ECO:0000256" key="2">
    <source>
        <dbReference type="ARBA" id="ARBA00018951"/>
    </source>
</evidence>
<keyword evidence="5" id="KW-1185">Reference proteome</keyword>
<dbReference type="GO" id="GO:0031929">
    <property type="term" value="P:TOR signaling"/>
    <property type="evidence" value="ECO:0007669"/>
    <property type="project" value="TreeGrafter"/>
</dbReference>
<evidence type="ECO:0000313" key="4">
    <source>
        <dbReference type="EnsemblMetazoa" id="ACUA009786-PA"/>
    </source>
</evidence>
<reference evidence="5" key="1">
    <citation type="submission" date="2013-09" db="EMBL/GenBank/DDBJ databases">
        <title>The Genome Sequence of Anopheles culicifacies species A.</title>
        <authorList>
            <consortium name="The Broad Institute Genomics Platform"/>
            <person name="Neafsey D.E."/>
            <person name="Besansky N."/>
            <person name="Howell P."/>
            <person name="Walton C."/>
            <person name="Young S.K."/>
            <person name="Zeng Q."/>
            <person name="Gargeya S."/>
            <person name="Fitzgerald M."/>
            <person name="Haas B."/>
            <person name="Abouelleil A."/>
            <person name="Allen A.W."/>
            <person name="Alvarado L."/>
            <person name="Arachchi H.M."/>
            <person name="Berlin A.M."/>
            <person name="Chapman S.B."/>
            <person name="Gainer-Dewar J."/>
            <person name="Goldberg J."/>
            <person name="Griggs A."/>
            <person name="Gujja S."/>
            <person name="Hansen M."/>
            <person name="Howarth C."/>
            <person name="Imamovic A."/>
            <person name="Ireland A."/>
            <person name="Larimer J."/>
            <person name="McCowan C."/>
            <person name="Murphy C."/>
            <person name="Pearson M."/>
            <person name="Poon T.W."/>
            <person name="Priest M."/>
            <person name="Roberts A."/>
            <person name="Saif S."/>
            <person name="Shea T."/>
            <person name="Sisk P."/>
            <person name="Sykes S."/>
            <person name="Wortman J."/>
            <person name="Nusbaum C."/>
            <person name="Birren B."/>
        </authorList>
    </citation>
    <scope>NUCLEOTIDE SEQUENCE [LARGE SCALE GENOMIC DNA]</scope>
    <source>
        <strain evidence="5">A-37</strain>
    </source>
</reference>
<dbReference type="Pfam" id="PF04176">
    <property type="entry name" value="TIP41"/>
    <property type="match status" value="1"/>
</dbReference>
<dbReference type="InterPro" id="IPR051330">
    <property type="entry name" value="Phosphatase_reg/MetRdx"/>
</dbReference>
<sequence>MASTAAQAPPQVTGADDLGPVRLPVDRETYQFDDWTIGYTKSHILKSICINGDTCVAGEPSCCDLCTYNFTLALPHLPDMVFHRNVLRISHSSGATLEFNPLDALKFVRNEKLDLKVACSDEWRESRPEAAQTSDKVKPFDWTFSTEYAGTKGNDYVLKEFTHREAKVEQLKHIPPALFTNPDHIVDKLPVVRKVNEKLTIIKPEQE</sequence>
<dbReference type="STRING" id="139723.A0A182M589"/>
<evidence type="ECO:0000256" key="1">
    <source>
        <dbReference type="ARBA" id="ARBA00006658"/>
    </source>
</evidence>